<evidence type="ECO:0000313" key="4">
    <source>
        <dbReference type="Proteomes" id="UP001181622"/>
    </source>
</evidence>
<feature type="chain" id="PRO_5045097372" evidence="2">
    <location>
        <begin position="23"/>
        <end position="79"/>
    </location>
</feature>
<dbReference type="RefSeq" id="WP_309394266.1">
    <property type="nucleotide sequence ID" value="NZ_JADBEO010000053.1"/>
</dbReference>
<sequence length="79" mass="8295">MKTFAFALAAAALSLSTAGAFASPRPADDHRAPMTSETGAETNPLGGMSRPTVWGHMVDASNYMFGGGEQTIWGHKVVR</sequence>
<organism evidence="3 4">
    <name type="scientific">Chelatococcus sambhunathii</name>
    <dbReference type="NCBI Taxonomy" id="363953"/>
    <lineage>
        <taxon>Bacteria</taxon>
        <taxon>Pseudomonadati</taxon>
        <taxon>Pseudomonadota</taxon>
        <taxon>Alphaproteobacteria</taxon>
        <taxon>Hyphomicrobiales</taxon>
        <taxon>Chelatococcaceae</taxon>
        <taxon>Chelatococcus</taxon>
    </lineage>
</organism>
<comment type="caution">
    <text evidence="3">The sequence shown here is derived from an EMBL/GenBank/DDBJ whole genome shotgun (WGS) entry which is preliminary data.</text>
</comment>
<accession>A0ABU1DK31</accession>
<proteinExistence type="predicted"/>
<dbReference type="Proteomes" id="UP001181622">
    <property type="component" value="Unassembled WGS sequence"/>
</dbReference>
<gene>
    <name evidence="3" type="ORF">IHQ68_17795</name>
</gene>
<feature type="region of interest" description="Disordered" evidence="1">
    <location>
        <begin position="21"/>
        <end position="50"/>
    </location>
</feature>
<name>A0ABU1DK31_9HYPH</name>
<dbReference type="EMBL" id="JADBEO010000053">
    <property type="protein sequence ID" value="MDR4308476.1"/>
    <property type="molecule type" value="Genomic_DNA"/>
</dbReference>
<evidence type="ECO:0000313" key="3">
    <source>
        <dbReference type="EMBL" id="MDR4308476.1"/>
    </source>
</evidence>
<evidence type="ECO:0000256" key="1">
    <source>
        <dbReference type="SAM" id="MobiDB-lite"/>
    </source>
</evidence>
<protein>
    <submittedName>
        <fullName evidence="3">Uncharacterized protein</fullName>
    </submittedName>
</protein>
<keyword evidence="4" id="KW-1185">Reference proteome</keyword>
<evidence type="ECO:0000256" key="2">
    <source>
        <dbReference type="SAM" id="SignalP"/>
    </source>
</evidence>
<keyword evidence="2" id="KW-0732">Signal</keyword>
<feature type="signal peptide" evidence="2">
    <location>
        <begin position="1"/>
        <end position="22"/>
    </location>
</feature>
<reference evidence="3" key="1">
    <citation type="submission" date="2020-10" db="EMBL/GenBank/DDBJ databases">
        <authorList>
            <person name="Abbas A."/>
            <person name="Razzaq R."/>
            <person name="Waqas M."/>
            <person name="Abbas N."/>
            <person name="Nielsen T.K."/>
            <person name="Hansen L.H."/>
            <person name="Hussain S."/>
            <person name="Shahid M."/>
        </authorList>
    </citation>
    <scope>NUCLEOTIDE SEQUENCE</scope>
    <source>
        <strain evidence="3">S14</strain>
    </source>
</reference>